<dbReference type="EMBL" id="JAENGZ010001471">
    <property type="protein sequence ID" value="KAG6947862.1"/>
    <property type="molecule type" value="Genomic_DNA"/>
</dbReference>
<comment type="caution">
    <text evidence="2">The sequence shown here is derived from an EMBL/GenBank/DDBJ whole genome shotgun (WGS) entry which is preliminary data.</text>
</comment>
<feature type="region of interest" description="Disordered" evidence="1">
    <location>
        <begin position="1"/>
        <end position="153"/>
    </location>
</feature>
<dbReference type="AlphaFoldDB" id="A0A8T1TVW5"/>
<evidence type="ECO:0000313" key="3">
    <source>
        <dbReference type="Proteomes" id="UP000688947"/>
    </source>
</evidence>
<feature type="compositionally biased region" description="Acidic residues" evidence="1">
    <location>
        <begin position="141"/>
        <end position="153"/>
    </location>
</feature>
<evidence type="ECO:0000256" key="1">
    <source>
        <dbReference type="SAM" id="MobiDB-lite"/>
    </source>
</evidence>
<feature type="compositionally biased region" description="Polar residues" evidence="1">
    <location>
        <begin position="1"/>
        <end position="24"/>
    </location>
</feature>
<dbReference type="Proteomes" id="UP000688947">
    <property type="component" value="Unassembled WGS sequence"/>
</dbReference>
<feature type="compositionally biased region" description="Basic and acidic residues" evidence="1">
    <location>
        <begin position="45"/>
        <end position="59"/>
    </location>
</feature>
<sequence length="153" mass="16506">ITSPHNSQHNSADSARVATRTSNDPIALSDGSASSPEPDQDDGADLAHDPDVSCDDSRTSRRKLLHSQVYGSDDEDDDESPPPSPQALGRVVRDVPVPRGKSQCIRAPRRSLYDSVDGAESTAPARKYKRHTPSSGKSEESPEVEETQEVEEA</sequence>
<reference evidence="2" key="1">
    <citation type="submission" date="2021-01" db="EMBL/GenBank/DDBJ databases">
        <title>Phytophthora aleatoria, a newly-described species from Pinus radiata is distinct from Phytophthora cactorum isolates based on comparative genomics.</title>
        <authorList>
            <person name="Mcdougal R."/>
            <person name="Panda P."/>
            <person name="Williams N."/>
            <person name="Studholme D.J."/>
        </authorList>
    </citation>
    <scope>NUCLEOTIDE SEQUENCE</scope>
    <source>
        <strain evidence="2">NZFS 3830</strain>
    </source>
</reference>
<dbReference type="VEuPathDB" id="FungiDB:PC110_g18057"/>
<protein>
    <submittedName>
        <fullName evidence="2">Uncharacterized protein</fullName>
    </submittedName>
</protein>
<accession>A0A8T1TVW5</accession>
<gene>
    <name evidence="2" type="ORF">JG687_00015831</name>
</gene>
<evidence type="ECO:0000313" key="2">
    <source>
        <dbReference type="EMBL" id="KAG6947862.1"/>
    </source>
</evidence>
<feature type="non-terminal residue" evidence="2">
    <location>
        <position position="1"/>
    </location>
</feature>
<name>A0A8T1TVW5_9STRA</name>
<proteinExistence type="predicted"/>
<organism evidence="2 3">
    <name type="scientific">Phytophthora cactorum</name>
    <dbReference type="NCBI Taxonomy" id="29920"/>
    <lineage>
        <taxon>Eukaryota</taxon>
        <taxon>Sar</taxon>
        <taxon>Stramenopiles</taxon>
        <taxon>Oomycota</taxon>
        <taxon>Peronosporomycetes</taxon>
        <taxon>Peronosporales</taxon>
        <taxon>Peronosporaceae</taxon>
        <taxon>Phytophthora</taxon>
    </lineage>
</organism>